<feature type="non-terminal residue" evidence="1">
    <location>
        <position position="1"/>
    </location>
</feature>
<dbReference type="VEuPathDB" id="TriTrypDB:TcIL3000_6_570"/>
<name>G0UN71_TRYCI</name>
<evidence type="ECO:0000313" key="1">
    <source>
        <dbReference type="EMBL" id="CCC90831.1"/>
    </source>
</evidence>
<accession>G0UN71</accession>
<dbReference type="EMBL" id="HE575319">
    <property type="protein sequence ID" value="CCC90831.1"/>
    <property type="molecule type" value="Genomic_DNA"/>
</dbReference>
<gene>
    <name evidence="1" type="ORF">TCIL3000_6_570</name>
</gene>
<proteinExistence type="predicted"/>
<protein>
    <submittedName>
        <fullName evidence="1">Uncharacterized protein</fullName>
    </submittedName>
</protein>
<reference evidence="1" key="1">
    <citation type="journal article" date="2012" name="Proc. Natl. Acad. Sci. U.S.A.">
        <title>Antigenic diversity is generated by distinct evolutionary mechanisms in African trypanosome species.</title>
        <authorList>
            <person name="Jackson A.P."/>
            <person name="Berry A."/>
            <person name="Aslett M."/>
            <person name="Allison H.C."/>
            <person name="Burton P."/>
            <person name="Vavrova-Anderson J."/>
            <person name="Brown R."/>
            <person name="Browne H."/>
            <person name="Corton N."/>
            <person name="Hauser H."/>
            <person name="Gamble J."/>
            <person name="Gilderthorp R."/>
            <person name="Marcello L."/>
            <person name="McQuillan J."/>
            <person name="Otto T.D."/>
            <person name="Quail M.A."/>
            <person name="Sanders M.J."/>
            <person name="van Tonder A."/>
            <person name="Ginger M.L."/>
            <person name="Field M.C."/>
            <person name="Barry J.D."/>
            <person name="Hertz-Fowler C."/>
            <person name="Berriman M."/>
        </authorList>
    </citation>
    <scope>NUCLEOTIDE SEQUENCE</scope>
    <source>
        <strain evidence="1">IL3000</strain>
    </source>
</reference>
<dbReference type="AlphaFoldDB" id="G0UN71"/>
<organism evidence="1">
    <name type="scientific">Trypanosoma congolense (strain IL3000)</name>
    <dbReference type="NCBI Taxonomy" id="1068625"/>
    <lineage>
        <taxon>Eukaryota</taxon>
        <taxon>Discoba</taxon>
        <taxon>Euglenozoa</taxon>
        <taxon>Kinetoplastea</taxon>
        <taxon>Metakinetoplastina</taxon>
        <taxon>Trypanosomatida</taxon>
        <taxon>Trypanosomatidae</taxon>
        <taxon>Trypanosoma</taxon>
        <taxon>Nannomonas</taxon>
    </lineage>
</organism>
<sequence>TPSRTSHVCESLCVVPYGWSDYSYTAAALRHVFGTASGLNGVLLLLKEVWDVRRAALYYKEKYMKALATLNCSKKRERAEVRKAALKPVEFNMPKLKACTEEVSGADADKVLEDMDGLIVKYLKGRGRTAKQMYFALVQCHEIIRSYCKRTGRIPVWQPDGHISREAGRGVSNYTTFLGDEEISTLSLPADPCGAEHGPTITITSGDLAPANKLLPHVPHDSADDIQNSANAAVLKKRATKKVQQPLPLIRVNPLSQPPCTPLSCDPTKPVVQEKKNEKFKLRTLREAANGLIARLDHAHSQRKLAVGGGLCSEVSGA</sequence>